<protein>
    <submittedName>
        <fullName evidence="4">Exopolyphosphatase</fullName>
    </submittedName>
</protein>
<dbReference type="RefSeq" id="WP_065089790.1">
    <property type="nucleotide sequence ID" value="NZ_JQSG02000006.1"/>
</dbReference>
<dbReference type="STRING" id="160660.BJI67_12215"/>
<dbReference type="PIRSF" id="PIRSF001267">
    <property type="entry name" value="Pyrophosphatase_GppA_Ppx"/>
    <property type="match status" value="1"/>
</dbReference>
<dbReference type="PANTHER" id="PTHR30005:SF14">
    <property type="entry name" value="EXOPOLYPHOSPHATASE"/>
    <property type="match status" value="1"/>
</dbReference>
<dbReference type="InterPro" id="IPR030673">
    <property type="entry name" value="PyroPPase_GppA_Ppx"/>
</dbReference>
<dbReference type="EMBL" id="JQSG02000006">
    <property type="protein sequence ID" value="OBS08606.1"/>
    <property type="molecule type" value="Genomic_DNA"/>
</dbReference>
<dbReference type="OrthoDB" id="9793035at2"/>
<accession>A0A1A6C212</accession>
<sequence length="500" mass="55104">MWVKRRVPESVAAIDLGSNSFHMVVASVLPDGELRVVDRLKEMVRLAGGLDENNLLSDEAQDRAIACLHRFGERIRAFPRGSVRAVGTNTLRQARNAAPFLDRVAEALGHPVEIIAGREEARLVYLGVAHSLAAGSEQRLVVDIGGGSTELIIGQGYETQITESVYMGCVSTSATWFADGRIDAQNWSRAVLAARLELEPLVELYRQTGWVRAIGASGTIMATERAMREAGLGTHITLAGLHELRDRLVQSGEIGKLKLPGVSRERLPVFPGGVAVLQAVFEALDIERMEAATGALREGVLNDLVGRIRHEDVRLRTVQGFAKRYHVDAVHAERVAATAAMLLAQVSDAWQLDEEDADHLSWAAQLHEIGLDVAHSEYHKHGAYLLEHADLPGFSRQDQMMLAVLVRTHRRKFVPRLFEGLPAELRMRVMRLSILLRLAVVLHRSRAAADLPETLALSADAETLSLRLDGGWRASHPLVEADLENERQFLRGAKFRLVLG</sequence>
<dbReference type="Pfam" id="PF02541">
    <property type="entry name" value="Ppx-GppA"/>
    <property type="match status" value="1"/>
</dbReference>
<dbReference type="InterPro" id="IPR043129">
    <property type="entry name" value="ATPase_NBD"/>
</dbReference>
<gene>
    <name evidence="4" type="ORF">Thpro_022856</name>
</gene>
<dbReference type="FunFam" id="3.30.420.150:FF:000001">
    <property type="entry name" value="Guanosine-5'-triphosphate,3'-diphosphate pyrophosphatase"/>
    <property type="match status" value="1"/>
</dbReference>
<evidence type="ECO:0000256" key="1">
    <source>
        <dbReference type="ARBA" id="ARBA00022801"/>
    </source>
</evidence>
<evidence type="ECO:0000259" key="2">
    <source>
        <dbReference type="Pfam" id="PF02541"/>
    </source>
</evidence>
<organism evidence="4 5">
    <name type="scientific">Acidihalobacter prosperus</name>
    <dbReference type="NCBI Taxonomy" id="160660"/>
    <lineage>
        <taxon>Bacteria</taxon>
        <taxon>Pseudomonadati</taxon>
        <taxon>Pseudomonadota</taxon>
        <taxon>Gammaproteobacteria</taxon>
        <taxon>Chromatiales</taxon>
        <taxon>Ectothiorhodospiraceae</taxon>
        <taxon>Acidihalobacter</taxon>
    </lineage>
</organism>
<name>A0A1A6C212_9GAMM</name>
<dbReference type="InterPro" id="IPR048950">
    <property type="entry name" value="Ppx_GppA_C"/>
</dbReference>
<keyword evidence="5" id="KW-1185">Reference proteome</keyword>
<feature type="domain" description="Ppx/GppA phosphatase C-terminal" evidence="3">
    <location>
        <begin position="313"/>
        <end position="486"/>
    </location>
</feature>
<evidence type="ECO:0000259" key="3">
    <source>
        <dbReference type="Pfam" id="PF21447"/>
    </source>
</evidence>
<evidence type="ECO:0000313" key="4">
    <source>
        <dbReference type="EMBL" id="OBS08606.1"/>
    </source>
</evidence>
<proteinExistence type="predicted"/>
<dbReference type="Gene3D" id="1.10.3210.10">
    <property type="entry name" value="Hypothetical protein af1432"/>
    <property type="match status" value="1"/>
</dbReference>
<dbReference type="Proteomes" id="UP000029273">
    <property type="component" value="Unassembled WGS sequence"/>
</dbReference>
<dbReference type="SUPFAM" id="SSF109604">
    <property type="entry name" value="HD-domain/PDEase-like"/>
    <property type="match status" value="1"/>
</dbReference>
<feature type="domain" description="Ppx/GppA phosphatase N-terminal" evidence="2">
    <location>
        <begin position="31"/>
        <end position="305"/>
    </location>
</feature>
<dbReference type="GO" id="GO:0006798">
    <property type="term" value="P:polyphosphate catabolic process"/>
    <property type="evidence" value="ECO:0007669"/>
    <property type="project" value="TreeGrafter"/>
</dbReference>
<dbReference type="SUPFAM" id="SSF53067">
    <property type="entry name" value="Actin-like ATPase domain"/>
    <property type="match status" value="2"/>
</dbReference>
<dbReference type="GO" id="GO:0004309">
    <property type="term" value="F:exopolyphosphatase activity"/>
    <property type="evidence" value="ECO:0007669"/>
    <property type="project" value="TreeGrafter"/>
</dbReference>
<dbReference type="InterPro" id="IPR050273">
    <property type="entry name" value="GppA/Ppx_hydrolase"/>
</dbReference>
<reference evidence="4 5" key="1">
    <citation type="journal article" date="2014" name="Genome Announc.">
        <title>Draft Genome Sequence of the Iron-Oxidizing, Acidophilic, and Halotolerant 'Thiobacillus prosperus' Type Strain DSM 5130.</title>
        <authorList>
            <person name="Ossandon F.J."/>
            <person name="Cardenas J.P."/>
            <person name="Corbett M."/>
            <person name="Quatrini R."/>
            <person name="Holmes D.S."/>
            <person name="Watkin E."/>
        </authorList>
    </citation>
    <scope>NUCLEOTIDE SEQUENCE [LARGE SCALE GENOMIC DNA]</scope>
    <source>
        <strain evidence="4 5">DSM 5130</strain>
    </source>
</reference>
<dbReference type="PANTHER" id="PTHR30005">
    <property type="entry name" value="EXOPOLYPHOSPHATASE"/>
    <property type="match status" value="1"/>
</dbReference>
<dbReference type="FunFam" id="3.30.420.40:FF:000023">
    <property type="entry name" value="Guanosine-5'-triphosphate,3'-diphosphate pyrophosphatase"/>
    <property type="match status" value="1"/>
</dbReference>
<dbReference type="Gene3D" id="3.30.420.150">
    <property type="entry name" value="Exopolyphosphatase. Domain 2"/>
    <property type="match status" value="1"/>
</dbReference>
<dbReference type="Pfam" id="PF21447">
    <property type="entry name" value="Ppx-GppA_III"/>
    <property type="match status" value="1"/>
</dbReference>
<dbReference type="Gene3D" id="3.30.420.40">
    <property type="match status" value="1"/>
</dbReference>
<dbReference type="InterPro" id="IPR003695">
    <property type="entry name" value="Ppx_GppA_N"/>
</dbReference>
<dbReference type="CDD" id="cd24053">
    <property type="entry name" value="ASKHA_NBD_EcPPX-GppA-like"/>
    <property type="match status" value="1"/>
</dbReference>
<comment type="caution">
    <text evidence="4">The sequence shown here is derived from an EMBL/GenBank/DDBJ whole genome shotgun (WGS) entry which is preliminary data.</text>
</comment>
<keyword evidence="1" id="KW-0378">Hydrolase</keyword>
<dbReference type="AlphaFoldDB" id="A0A1A6C212"/>
<evidence type="ECO:0000313" key="5">
    <source>
        <dbReference type="Proteomes" id="UP000029273"/>
    </source>
</evidence>